<reference evidence="1 2" key="1">
    <citation type="submission" date="2021-06" db="EMBL/GenBank/DDBJ databases">
        <title>Caerostris extrusa draft genome.</title>
        <authorList>
            <person name="Kono N."/>
            <person name="Arakawa K."/>
        </authorList>
    </citation>
    <scope>NUCLEOTIDE SEQUENCE [LARGE SCALE GENOMIC DNA]</scope>
</reference>
<sequence>MGPQLKCFVIVSHKAMPVDFVMKYCPNVVHLDLCCSAIVQGGIEIDSKNFRQLEKLIVREVDEESLAYLLRNALNLRGTTTFRCFLFG</sequence>
<dbReference type="Proteomes" id="UP001054945">
    <property type="component" value="Unassembled WGS sequence"/>
</dbReference>
<evidence type="ECO:0000313" key="1">
    <source>
        <dbReference type="EMBL" id="GIZ03701.1"/>
    </source>
</evidence>
<evidence type="ECO:0000313" key="2">
    <source>
        <dbReference type="Proteomes" id="UP001054945"/>
    </source>
</evidence>
<organism evidence="1 2">
    <name type="scientific">Caerostris extrusa</name>
    <name type="common">Bark spider</name>
    <name type="synonym">Caerostris bankana</name>
    <dbReference type="NCBI Taxonomy" id="172846"/>
    <lineage>
        <taxon>Eukaryota</taxon>
        <taxon>Metazoa</taxon>
        <taxon>Ecdysozoa</taxon>
        <taxon>Arthropoda</taxon>
        <taxon>Chelicerata</taxon>
        <taxon>Arachnida</taxon>
        <taxon>Araneae</taxon>
        <taxon>Araneomorphae</taxon>
        <taxon>Entelegynae</taxon>
        <taxon>Araneoidea</taxon>
        <taxon>Araneidae</taxon>
        <taxon>Caerostris</taxon>
    </lineage>
</organism>
<gene>
    <name evidence="1" type="ORF">CEXT_159631</name>
</gene>
<dbReference type="EMBL" id="BPLR01018986">
    <property type="protein sequence ID" value="GIZ03701.1"/>
    <property type="molecule type" value="Genomic_DNA"/>
</dbReference>
<comment type="caution">
    <text evidence="1">The sequence shown here is derived from an EMBL/GenBank/DDBJ whole genome shotgun (WGS) entry which is preliminary data.</text>
</comment>
<protein>
    <submittedName>
        <fullName evidence="1">Uncharacterized protein</fullName>
    </submittedName>
</protein>
<accession>A0AAV4YBG1</accession>
<keyword evidence="2" id="KW-1185">Reference proteome</keyword>
<name>A0AAV4YBG1_CAEEX</name>
<dbReference type="AlphaFoldDB" id="A0AAV4YBG1"/>
<proteinExistence type="predicted"/>